<accession>A0A430A0N6</accession>
<dbReference type="AlphaFoldDB" id="A0A430A0N6"/>
<dbReference type="InterPro" id="IPR025659">
    <property type="entry name" value="Tubby-like_C"/>
</dbReference>
<keyword evidence="2" id="KW-1185">Reference proteome</keyword>
<name>A0A430A0N6_9ENTE</name>
<dbReference type="EMBL" id="NGJS01000003">
    <property type="protein sequence ID" value="RST99874.1"/>
    <property type="molecule type" value="Genomic_DNA"/>
</dbReference>
<dbReference type="Proteomes" id="UP000287857">
    <property type="component" value="Unassembled WGS sequence"/>
</dbReference>
<organism evidence="1 2">
    <name type="scientific">Vagococcus vulneris</name>
    <dbReference type="NCBI Taxonomy" id="1977869"/>
    <lineage>
        <taxon>Bacteria</taxon>
        <taxon>Bacillati</taxon>
        <taxon>Bacillota</taxon>
        <taxon>Bacilli</taxon>
        <taxon>Lactobacillales</taxon>
        <taxon>Enterococcaceae</taxon>
        <taxon>Vagococcus</taxon>
    </lineage>
</organism>
<reference evidence="1 2" key="1">
    <citation type="submission" date="2017-05" db="EMBL/GenBank/DDBJ databases">
        <title>Vagococcus spp. assemblies.</title>
        <authorList>
            <person name="Gulvik C.A."/>
        </authorList>
    </citation>
    <scope>NUCLEOTIDE SEQUENCE [LARGE SCALE GENOMIC DNA]</scope>
    <source>
        <strain evidence="1 2">SS1995</strain>
    </source>
</reference>
<comment type="caution">
    <text evidence="1">The sequence shown here is derived from an EMBL/GenBank/DDBJ whole genome shotgun (WGS) entry which is preliminary data.</text>
</comment>
<evidence type="ECO:0000313" key="1">
    <source>
        <dbReference type="EMBL" id="RST99874.1"/>
    </source>
</evidence>
<evidence type="ECO:0000313" key="2">
    <source>
        <dbReference type="Proteomes" id="UP000287857"/>
    </source>
</evidence>
<sequence>MKQLYVKKGLFENKEILVMNRNEDIEYNLILTPLASGAKVDIFNKQNQSVAVITASMVSSGISIDVTANGNAMAKIDFKKNRNMEYRDLVEMDDLTVINDWQSYKFELLRGYRKVAKVRPKWMEWGSTYELTIFEDEYTDAAIGMIVGMVLLDQLVDNPECLSVAVI</sequence>
<dbReference type="OrthoDB" id="652307at2"/>
<gene>
    <name evidence="1" type="ORF">CBF37_03900</name>
</gene>
<dbReference type="RefSeq" id="WP_125983405.1">
    <property type="nucleotide sequence ID" value="NZ_NGJS01000003.1"/>
</dbReference>
<proteinExistence type="predicted"/>
<dbReference type="SUPFAM" id="SSF54518">
    <property type="entry name" value="Tubby C-terminal domain-like"/>
    <property type="match status" value="1"/>
</dbReference>
<protein>
    <submittedName>
        <fullName evidence="1">Uncharacterized protein</fullName>
    </submittedName>
</protein>